<accession>A0AAD5TER9</accession>
<feature type="transmembrane region" description="Helical" evidence="6">
    <location>
        <begin position="61"/>
        <end position="86"/>
    </location>
</feature>
<keyword evidence="2 6" id="KW-0812">Transmembrane</keyword>
<sequence>MILCRGQWDALLPCLARGAEPPSGVSRHDGFPLTYKVLRIIAQHMMLHPQPDHPSHTSSPLALALAALQSLAAVAFVVAAGWIYALKGNFPLSMQRDLARMVVQLLAPCLLLVSIAHTVSAEEFYLWWPIPFMFVLYTVIAYGAAVVISFALGIPRSRARFIASAAMMGNCNSLPVALIHSLSRDSGSRLVMDPLGDAAHVARRGIAFVLFYSLFSNILRWTVCYQLMARDPADELPTIQYAGAAAHDAISVRGYDAHAAPKVEEMFPGDAFVADVPCADRNTYRNKCRRRSIMFMGSQDGSADDDATSSPRSVGSPSPRLSQPSERTPLLLPENDQHSRPVESPTLMPALDPPALPPPRSSSSSSRADHWRQVRHTVLEIMNAPLYAAILALFIGLIPPLKNLFFSSGGKDAGSALFEEIVTDPLYSLGEASVPIIILTLGGQLGSMGKRSSEGGSTSAAPTEPFDIFIVIFIRMLLIPAIAGPTLYAMASHVPLVRDKTFVTAMMLLAACPPALNLMNMSQAQRNHESITARLLFCFWSKSLNPCNNPAGINPKEGSDSCSGKAAATVASILDALVQDLGFLIPLLIPRPQSSSELQLPLLLGSLRRADADMSAEAVED</sequence>
<evidence type="ECO:0000256" key="3">
    <source>
        <dbReference type="ARBA" id="ARBA00022989"/>
    </source>
</evidence>
<evidence type="ECO:0000313" key="8">
    <source>
        <dbReference type="Proteomes" id="UP001212152"/>
    </source>
</evidence>
<dbReference type="PANTHER" id="PTHR31794">
    <property type="entry name" value="AUXIN EFFLUX TRANSPORTER FAMILY PROTEIN (EUROFUNG)"/>
    <property type="match status" value="1"/>
</dbReference>
<feature type="transmembrane region" description="Helical" evidence="6">
    <location>
        <begin position="98"/>
        <end position="119"/>
    </location>
</feature>
<evidence type="ECO:0000256" key="1">
    <source>
        <dbReference type="ARBA" id="ARBA00004141"/>
    </source>
</evidence>
<organism evidence="7 8">
    <name type="scientific">Geranomyces variabilis</name>
    <dbReference type="NCBI Taxonomy" id="109894"/>
    <lineage>
        <taxon>Eukaryota</taxon>
        <taxon>Fungi</taxon>
        <taxon>Fungi incertae sedis</taxon>
        <taxon>Chytridiomycota</taxon>
        <taxon>Chytridiomycota incertae sedis</taxon>
        <taxon>Chytridiomycetes</taxon>
        <taxon>Spizellomycetales</taxon>
        <taxon>Powellomycetaceae</taxon>
        <taxon>Geranomyces</taxon>
    </lineage>
</organism>
<dbReference type="AlphaFoldDB" id="A0AAD5TER9"/>
<comment type="subcellular location">
    <subcellularLocation>
        <location evidence="1">Membrane</location>
        <topology evidence="1">Multi-pass membrane protein</topology>
    </subcellularLocation>
</comment>
<feature type="transmembrane region" description="Helical" evidence="6">
    <location>
        <begin position="202"/>
        <end position="223"/>
    </location>
</feature>
<dbReference type="InterPro" id="IPR004776">
    <property type="entry name" value="Mem_transp_PIN-like"/>
</dbReference>
<feature type="transmembrane region" description="Helical" evidence="6">
    <location>
        <begin position="161"/>
        <end position="182"/>
    </location>
</feature>
<feature type="transmembrane region" description="Helical" evidence="6">
    <location>
        <begin position="384"/>
        <end position="406"/>
    </location>
</feature>
<evidence type="ECO:0000313" key="7">
    <source>
        <dbReference type="EMBL" id="KAJ3174668.1"/>
    </source>
</evidence>
<proteinExistence type="predicted"/>
<keyword evidence="4 6" id="KW-0472">Membrane</keyword>
<evidence type="ECO:0000256" key="5">
    <source>
        <dbReference type="SAM" id="MobiDB-lite"/>
    </source>
</evidence>
<feature type="compositionally biased region" description="Pro residues" evidence="5">
    <location>
        <begin position="351"/>
        <end position="360"/>
    </location>
</feature>
<evidence type="ECO:0000256" key="2">
    <source>
        <dbReference type="ARBA" id="ARBA00022692"/>
    </source>
</evidence>
<feature type="region of interest" description="Disordered" evidence="5">
    <location>
        <begin position="296"/>
        <end position="369"/>
    </location>
</feature>
<dbReference type="GO" id="GO:0005783">
    <property type="term" value="C:endoplasmic reticulum"/>
    <property type="evidence" value="ECO:0007669"/>
    <property type="project" value="TreeGrafter"/>
</dbReference>
<dbReference type="GO" id="GO:0016020">
    <property type="term" value="C:membrane"/>
    <property type="evidence" value="ECO:0007669"/>
    <property type="project" value="UniProtKB-SubCell"/>
</dbReference>
<dbReference type="Pfam" id="PF03547">
    <property type="entry name" value="Mem_trans"/>
    <property type="match status" value="1"/>
</dbReference>
<name>A0AAD5TER9_9FUNG</name>
<evidence type="ECO:0000256" key="4">
    <source>
        <dbReference type="ARBA" id="ARBA00023136"/>
    </source>
</evidence>
<dbReference type="Proteomes" id="UP001212152">
    <property type="component" value="Unassembled WGS sequence"/>
</dbReference>
<keyword evidence="8" id="KW-1185">Reference proteome</keyword>
<protein>
    <recommendedName>
        <fullName evidence="9">Auxin efflux carrier</fullName>
    </recommendedName>
</protein>
<evidence type="ECO:0008006" key="9">
    <source>
        <dbReference type="Google" id="ProtNLM"/>
    </source>
</evidence>
<keyword evidence="3 6" id="KW-1133">Transmembrane helix</keyword>
<feature type="transmembrane region" description="Helical" evidence="6">
    <location>
        <begin position="426"/>
        <end position="447"/>
    </location>
</feature>
<feature type="compositionally biased region" description="Low complexity" evidence="5">
    <location>
        <begin position="309"/>
        <end position="322"/>
    </location>
</feature>
<feature type="transmembrane region" description="Helical" evidence="6">
    <location>
        <begin position="468"/>
        <end position="490"/>
    </location>
</feature>
<dbReference type="EMBL" id="JADGJQ010000062">
    <property type="protein sequence ID" value="KAJ3174668.1"/>
    <property type="molecule type" value="Genomic_DNA"/>
</dbReference>
<dbReference type="PANTHER" id="PTHR31794:SF4">
    <property type="entry name" value="AUXIN EFFLUX TRANSPORTER FAMILY PROTEIN (EUROFUNG)"/>
    <property type="match status" value="1"/>
</dbReference>
<dbReference type="GO" id="GO:0055085">
    <property type="term" value="P:transmembrane transport"/>
    <property type="evidence" value="ECO:0007669"/>
    <property type="project" value="InterPro"/>
</dbReference>
<feature type="transmembrane region" description="Helical" evidence="6">
    <location>
        <begin position="125"/>
        <end position="154"/>
    </location>
</feature>
<comment type="caution">
    <text evidence="7">The sequence shown here is derived from an EMBL/GenBank/DDBJ whole genome shotgun (WGS) entry which is preliminary data.</text>
</comment>
<reference evidence="7" key="1">
    <citation type="submission" date="2020-05" db="EMBL/GenBank/DDBJ databases">
        <title>Phylogenomic resolution of chytrid fungi.</title>
        <authorList>
            <person name="Stajich J.E."/>
            <person name="Amses K."/>
            <person name="Simmons R."/>
            <person name="Seto K."/>
            <person name="Myers J."/>
            <person name="Bonds A."/>
            <person name="Quandt C.A."/>
            <person name="Barry K."/>
            <person name="Liu P."/>
            <person name="Grigoriev I."/>
            <person name="Longcore J.E."/>
            <person name="James T.Y."/>
        </authorList>
    </citation>
    <scope>NUCLEOTIDE SEQUENCE</scope>
    <source>
        <strain evidence="7">JEL0379</strain>
    </source>
</reference>
<gene>
    <name evidence="7" type="ORF">HDU87_007040</name>
</gene>
<feature type="transmembrane region" description="Helical" evidence="6">
    <location>
        <begin position="502"/>
        <end position="519"/>
    </location>
</feature>
<evidence type="ECO:0000256" key="6">
    <source>
        <dbReference type="SAM" id="Phobius"/>
    </source>
</evidence>